<dbReference type="RefSeq" id="WP_179507335.1">
    <property type="nucleotide sequence ID" value="NZ_JACCBY010000001.1"/>
</dbReference>
<gene>
    <name evidence="1" type="ORF">HD841_000546</name>
</gene>
<reference evidence="1 2" key="1">
    <citation type="submission" date="2020-07" db="EMBL/GenBank/DDBJ databases">
        <authorList>
            <person name="Partida-Martinez L."/>
            <person name="Huntemann M."/>
            <person name="Clum A."/>
            <person name="Wang J."/>
            <person name="Palaniappan K."/>
            <person name="Ritter S."/>
            <person name="Chen I.-M."/>
            <person name="Stamatis D."/>
            <person name="Reddy T."/>
            <person name="O'Malley R."/>
            <person name="Daum C."/>
            <person name="Shapiro N."/>
            <person name="Ivanova N."/>
            <person name="Kyrpides N."/>
            <person name="Woyke T."/>
        </authorList>
    </citation>
    <scope>NUCLEOTIDE SEQUENCE [LARGE SCALE GENOMIC DNA]</scope>
    <source>
        <strain evidence="1 2">AS2.3</strain>
    </source>
</reference>
<dbReference type="AlphaFoldDB" id="A0A7Y9FKW1"/>
<name>A0A7Y9FKW1_9SPHN</name>
<evidence type="ECO:0000313" key="2">
    <source>
        <dbReference type="Proteomes" id="UP000517753"/>
    </source>
</evidence>
<organism evidence="1 2">
    <name type="scientific">Sphingomonas melonis</name>
    <dbReference type="NCBI Taxonomy" id="152682"/>
    <lineage>
        <taxon>Bacteria</taxon>
        <taxon>Pseudomonadati</taxon>
        <taxon>Pseudomonadota</taxon>
        <taxon>Alphaproteobacteria</taxon>
        <taxon>Sphingomonadales</taxon>
        <taxon>Sphingomonadaceae</taxon>
        <taxon>Sphingomonas</taxon>
    </lineage>
</organism>
<dbReference type="EMBL" id="JACCBY010000001">
    <property type="protein sequence ID" value="NYD88777.1"/>
    <property type="molecule type" value="Genomic_DNA"/>
</dbReference>
<sequence length="250" mass="28482">MTAMRPAPDDLEIYAATETMDQMRRRYRASKKTICIWMKSKGIVRQPHRGGNAPKAMPADFPQHYRESLRLLHVRYPGVGDGTFTRWRQELGGLNLVPPPSDFAEKWAEKTNAALCGHYRRGWNTIARWSKELGLVRPVRLPAPRAVPARKKRVTVDFVRSARERSGPPPQRPNAYQAATMTRAIRDMSPAGQAADYLRRFGPVVRCDERGRYNENGTHWRRGSTVLTAADVIARAEFNGWRADQWAMVA</sequence>
<accession>A0A7Y9FKW1</accession>
<comment type="caution">
    <text evidence="1">The sequence shown here is derived from an EMBL/GenBank/DDBJ whole genome shotgun (WGS) entry which is preliminary data.</text>
</comment>
<proteinExistence type="predicted"/>
<keyword evidence="2" id="KW-1185">Reference proteome</keyword>
<reference evidence="1 2" key="2">
    <citation type="submission" date="2020-08" db="EMBL/GenBank/DDBJ databases">
        <title>The Agave Microbiome: Exploring the role of microbial communities in plant adaptations to desert environments.</title>
        <authorList>
            <person name="Partida-Martinez L.P."/>
        </authorList>
    </citation>
    <scope>NUCLEOTIDE SEQUENCE [LARGE SCALE GENOMIC DNA]</scope>
    <source>
        <strain evidence="1 2">AS2.3</strain>
    </source>
</reference>
<dbReference type="Proteomes" id="UP000517753">
    <property type="component" value="Unassembled WGS sequence"/>
</dbReference>
<evidence type="ECO:0000313" key="1">
    <source>
        <dbReference type="EMBL" id="NYD88777.1"/>
    </source>
</evidence>
<protein>
    <submittedName>
        <fullName evidence="1">Uncharacterized protein</fullName>
    </submittedName>
</protein>